<evidence type="ECO:0000313" key="4">
    <source>
        <dbReference type="Proteomes" id="UP000284706"/>
    </source>
</evidence>
<protein>
    <submittedName>
        <fullName evidence="3">Uncharacterized protein</fullName>
    </submittedName>
</protein>
<dbReference type="InParanoid" id="A0A409XWR4"/>
<dbReference type="EMBL" id="NHYE01001431">
    <property type="protein sequence ID" value="PPQ95198.1"/>
    <property type="molecule type" value="Genomic_DNA"/>
</dbReference>
<evidence type="ECO:0000256" key="1">
    <source>
        <dbReference type="SAM" id="Coils"/>
    </source>
</evidence>
<dbReference type="Proteomes" id="UP000284706">
    <property type="component" value="Unassembled WGS sequence"/>
</dbReference>
<dbReference type="OrthoDB" id="3258555at2759"/>
<dbReference type="AlphaFoldDB" id="A0A409XWR4"/>
<keyword evidence="1" id="KW-0175">Coiled coil</keyword>
<reference evidence="3 4" key="1">
    <citation type="journal article" date="2018" name="Evol. Lett.">
        <title>Horizontal gene cluster transfer increased hallucinogenic mushroom diversity.</title>
        <authorList>
            <person name="Reynolds H.T."/>
            <person name="Vijayakumar V."/>
            <person name="Gluck-Thaler E."/>
            <person name="Korotkin H.B."/>
            <person name="Matheny P.B."/>
            <person name="Slot J.C."/>
        </authorList>
    </citation>
    <scope>NUCLEOTIDE SEQUENCE [LARGE SCALE GENOMIC DNA]</scope>
    <source>
        <strain evidence="3 4">SRW20</strain>
    </source>
</reference>
<feature type="region of interest" description="Disordered" evidence="2">
    <location>
        <begin position="487"/>
        <end position="566"/>
    </location>
</feature>
<keyword evidence="4" id="KW-1185">Reference proteome</keyword>
<feature type="compositionally biased region" description="Polar residues" evidence="2">
    <location>
        <begin position="508"/>
        <end position="517"/>
    </location>
</feature>
<gene>
    <name evidence="3" type="ORF">CVT26_014889</name>
</gene>
<comment type="caution">
    <text evidence="3">The sequence shown here is derived from an EMBL/GenBank/DDBJ whole genome shotgun (WGS) entry which is preliminary data.</text>
</comment>
<sequence>MAEESKPRISLSSQVADLEIELERLRVENFFLLSKNQSLVKEHALQSSRYKAENKALKKQNEALSDTMLELEEELKNFKRLLASVSSSAHLTSGPHRLPPELLHLIFKFTLPPRFLVDSSTALAPNSFWSQVHKQKNSIIRVCRAWYNVGLPFLYEHVVIHHVNQLSNLLRTLRNPRPSSSALNEMIKTVEVACFVPAWYMQYFEKHLGILYQICPNILSFSLAQNARLLPNKQITLPLPSFVTHLSLEQDLGAAALEHILELASSQLTFLHFHAPDADLAPPKTKRFQFPILQTMSISLSLTSPWWLRDFSHSCELPRLANAIFYLQDIMISIFPPFPSGPIEEFCQVHGSDLQFLQIRSERLLNRHHINQQRILLSCPALEHVALSPGWDKPFEHRNIKWVDILESLLDPEEADTMLDMITSQKKLPALQGVRVLSNYLRDVRHPVPLLISPDSVLNTEATFSIKFLGNGIRHGVGEVGWLQPEWSESSKEEVPSDVELDSDHGSSEWSTESEGVTSFVPVSDHESDDSDGSFESALGSDLHITNEDDAEMDNIETDLPWLSWT</sequence>
<proteinExistence type="predicted"/>
<accession>A0A409XWR4</accession>
<organism evidence="3 4">
    <name type="scientific">Gymnopilus dilepis</name>
    <dbReference type="NCBI Taxonomy" id="231916"/>
    <lineage>
        <taxon>Eukaryota</taxon>
        <taxon>Fungi</taxon>
        <taxon>Dikarya</taxon>
        <taxon>Basidiomycota</taxon>
        <taxon>Agaricomycotina</taxon>
        <taxon>Agaricomycetes</taxon>
        <taxon>Agaricomycetidae</taxon>
        <taxon>Agaricales</taxon>
        <taxon>Agaricineae</taxon>
        <taxon>Hymenogastraceae</taxon>
        <taxon>Gymnopilus</taxon>
    </lineage>
</organism>
<feature type="coiled-coil region" evidence="1">
    <location>
        <begin position="8"/>
        <end position="88"/>
    </location>
</feature>
<name>A0A409XWR4_9AGAR</name>
<evidence type="ECO:0000313" key="3">
    <source>
        <dbReference type="EMBL" id="PPQ95198.1"/>
    </source>
</evidence>
<feature type="compositionally biased region" description="Acidic residues" evidence="2">
    <location>
        <begin position="548"/>
        <end position="557"/>
    </location>
</feature>
<evidence type="ECO:0000256" key="2">
    <source>
        <dbReference type="SAM" id="MobiDB-lite"/>
    </source>
</evidence>